<organism evidence="6 7">
    <name type="scientific">Diaporthe vaccinii</name>
    <dbReference type="NCBI Taxonomy" id="105482"/>
    <lineage>
        <taxon>Eukaryota</taxon>
        <taxon>Fungi</taxon>
        <taxon>Dikarya</taxon>
        <taxon>Ascomycota</taxon>
        <taxon>Pezizomycotina</taxon>
        <taxon>Sordariomycetes</taxon>
        <taxon>Sordariomycetidae</taxon>
        <taxon>Diaporthales</taxon>
        <taxon>Diaporthaceae</taxon>
        <taxon>Diaporthe</taxon>
        <taxon>Diaporthe eres species complex</taxon>
    </lineage>
</organism>
<feature type="domain" description="RRM" evidence="5">
    <location>
        <begin position="359"/>
        <end position="437"/>
    </location>
</feature>
<keyword evidence="2 3" id="KW-0694">RNA-binding</keyword>
<dbReference type="Proteomes" id="UP001600888">
    <property type="component" value="Unassembled WGS sequence"/>
</dbReference>
<reference evidence="6 7" key="1">
    <citation type="submission" date="2024-03" db="EMBL/GenBank/DDBJ databases">
        <title>A high-quality draft genome sequence of Diaporthe vaccinii, a causative agent of upright dieback and viscid rot disease in cranberry plants.</title>
        <authorList>
            <person name="Sarrasin M."/>
            <person name="Lang B.F."/>
            <person name="Burger G."/>
        </authorList>
    </citation>
    <scope>NUCLEOTIDE SEQUENCE [LARGE SCALE GENOMIC DNA]</scope>
    <source>
        <strain evidence="6 7">IS7</strain>
    </source>
</reference>
<dbReference type="Pfam" id="PF00076">
    <property type="entry name" value="RRM_1"/>
    <property type="match status" value="2"/>
</dbReference>
<evidence type="ECO:0000256" key="4">
    <source>
        <dbReference type="SAM" id="MobiDB-lite"/>
    </source>
</evidence>
<evidence type="ECO:0000256" key="3">
    <source>
        <dbReference type="PROSITE-ProRule" id="PRU00176"/>
    </source>
</evidence>
<gene>
    <name evidence="6" type="ORF">FJTKL_11516</name>
</gene>
<keyword evidence="7" id="KW-1185">Reference proteome</keyword>
<evidence type="ECO:0000313" key="6">
    <source>
        <dbReference type="EMBL" id="KAL2281625.1"/>
    </source>
</evidence>
<feature type="compositionally biased region" description="Polar residues" evidence="4">
    <location>
        <begin position="199"/>
        <end position="213"/>
    </location>
</feature>
<feature type="region of interest" description="Disordered" evidence="4">
    <location>
        <begin position="1"/>
        <end position="23"/>
    </location>
</feature>
<comment type="caution">
    <text evidence="6">The sequence shown here is derived from an EMBL/GenBank/DDBJ whole genome shotgun (WGS) entry which is preliminary data.</text>
</comment>
<dbReference type="Gene3D" id="3.30.70.330">
    <property type="match status" value="2"/>
</dbReference>
<feature type="compositionally biased region" description="Polar residues" evidence="4">
    <location>
        <begin position="538"/>
        <end position="549"/>
    </location>
</feature>
<feature type="region of interest" description="Disordered" evidence="4">
    <location>
        <begin position="511"/>
        <end position="556"/>
    </location>
</feature>
<feature type="region of interest" description="Disordered" evidence="4">
    <location>
        <begin position="157"/>
        <end position="222"/>
    </location>
</feature>
<dbReference type="PANTHER" id="PTHR24012">
    <property type="entry name" value="RNA BINDING PROTEIN"/>
    <property type="match status" value="1"/>
</dbReference>
<evidence type="ECO:0000259" key="5">
    <source>
        <dbReference type="PROSITE" id="PS50102"/>
    </source>
</evidence>
<dbReference type="PROSITE" id="PS50102">
    <property type="entry name" value="RRM"/>
    <property type="match status" value="2"/>
</dbReference>
<feature type="domain" description="RRM" evidence="5">
    <location>
        <begin position="271"/>
        <end position="357"/>
    </location>
</feature>
<dbReference type="InterPro" id="IPR035979">
    <property type="entry name" value="RBD_domain_sf"/>
</dbReference>
<sequence>MSYHNHAAMASDANNQGPRPGVGPAYMAAQGAHDVAGPRGIHYPATHHDGLGGLVSSFGALGLANNNVPQGAAPVAIPPGSYMPADTSVVYPGYGSHIQPPYNMGMAQVSDSVYGPGIHTGHYMHQGGVAGAYGAYMVPYTPGRAASYADRMERGLRDLPGLDNRRGSYSTTATESTPGTPFFGGMGDRQSAPRVMSADRSSYTTPSPQQLAVSGTLGPVSSKGKRVAEAELRALAEQDPSIPSAVPAVFTTPEQRKTLDQCLDNRIDGNRNVYIRGLHPTTDDELLLKYASRFGEVEQSKAIIDTTTGACKGFGFAKFKNVRDSEKCIQAFYLLGYEVGFARESFNARLKAEGDEESTNLYISNLPKSVTEAQLVAIFEPYQIMSSKILRDSMGNSRGVGFARFESRDICEEVIRRYHGQAIGDECFLMQVRYADTPSQKELKRVTAERRQYRTNEYNIGAYGTMAVGMTPSIYSSQPSSWGRTPRFASAAPGPPHRPALAAKSGNANMTKGRIHQQCAVTSSSDDGSADEGVTVVDSPTNHKSQSSPIIKKEAV</sequence>
<evidence type="ECO:0000313" key="7">
    <source>
        <dbReference type="Proteomes" id="UP001600888"/>
    </source>
</evidence>
<dbReference type="InterPro" id="IPR000504">
    <property type="entry name" value="RRM_dom"/>
</dbReference>
<name>A0ABR4EGU8_9PEZI</name>
<accession>A0ABR4EGU8</accession>
<feature type="region of interest" description="Disordered" evidence="4">
    <location>
        <begin position="478"/>
        <end position="497"/>
    </location>
</feature>
<feature type="compositionally biased region" description="Polar residues" evidence="4">
    <location>
        <begin position="167"/>
        <end position="179"/>
    </location>
</feature>
<evidence type="ECO:0000256" key="1">
    <source>
        <dbReference type="ARBA" id="ARBA00022737"/>
    </source>
</evidence>
<evidence type="ECO:0000256" key="2">
    <source>
        <dbReference type="ARBA" id="ARBA00022884"/>
    </source>
</evidence>
<dbReference type="SMART" id="SM00360">
    <property type="entry name" value="RRM"/>
    <property type="match status" value="2"/>
</dbReference>
<dbReference type="EMBL" id="JBAWTH010000056">
    <property type="protein sequence ID" value="KAL2281625.1"/>
    <property type="molecule type" value="Genomic_DNA"/>
</dbReference>
<keyword evidence="1" id="KW-0677">Repeat</keyword>
<protein>
    <recommendedName>
        <fullName evidence="5">RRM domain-containing protein</fullName>
    </recommendedName>
</protein>
<dbReference type="SUPFAM" id="SSF54928">
    <property type="entry name" value="RNA-binding domain, RBD"/>
    <property type="match status" value="2"/>
</dbReference>
<dbReference type="InterPro" id="IPR012677">
    <property type="entry name" value="Nucleotide-bd_a/b_plait_sf"/>
</dbReference>
<proteinExistence type="predicted"/>